<reference evidence="1 2" key="1">
    <citation type="submission" date="2023-03" db="EMBL/GenBank/DDBJ databases">
        <title>Draft assemblies of triclosan tolerant bacteria isolated from returned activated sludge.</title>
        <authorList>
            <person name="Van Hamelsveld S."/>
        </authorList>
    </citation>
    <scope>NUCLEOTIDE SEQUENCE [LARGE SCALE GENOMIC DNA]</scope>
    <source>
        <strain evidence="1 2">GW210010_S58</strain>
    </source>
</reference>
<evidence type="ECO:0000313" key="2">
    <source>
        <dbReference type="Proteomes" id="UP001216674"/>
    </source>
</evidence>
<organism evidence="1 2">
    <name type="scientific">Cupriavidus basilensis</name>
    <dbReference type="NCBI Taxonomy" id="68895"/>
    <lineage>
        <taxon>Bacteria</taxon>
        <taxon>Pseudomonadati</taxon>
        <taxon>Pseudomonadota</taxon>
        <taxon>Betaproteobacteria</taxon>
        <taxon>Burkholderiales</taxon>
        <taxon>Burkholderiaceae</taxon>
        <taxon>Cupriavidus</taxon>
    </lineage>
</organism>
<evidence type="ECO:0000313" key="1">
    <source>
        <dbReference type="EMBL" id="MDF3832696.1"/>
    </source>
</evidence>
<dbReference type="Proteomes" id="UP001216674">
    <property type="component" value="Unassembled WGS sequence"/>
</dbReference>
<gene>
    <name evidence="1" type="ORF">P3W85_07010</name>
</gene>
<dbReference type="RefSeq" id="WP_276264245.1">
    <property type="nucleotide sequence ID" value="NZ_JARJLM010000125.1"/>
</dbReference>
<name>A0ABT6AJB9_9BURK</name>
<dbReference type="Gene3D" id="3.40.30.10">
    <property type="entry name" value="Glutaredoxin"/>
    <property type="match status" value="1"/>
</dbReference>
<accession>A0ABT6AJB9</accession>
<dbReference type="SUPFAM" id="SSF52833">
    <property type="entry name" value="Thioredoxin-like"/>
    <property type="match status" value="1"/>
</dbReference>
<sequence>MERRRTLAILAGLAIMIGGCGKQVESTAPQNNARQEAPISVESVATNTAGFSAGNLLSTRKVYVFFDPQCPHCGELWRASKPLFSTVHFIWIPVALLTPDRSAEQGAALLGSKDAISTMDAHEALLESRKGGLDVASGAIPESAMRQVGVNTEFFRRLNLTSVPFVVFQGKSGETKVFEGSLTTQALESELGL</sequence>
<proteinExistence type="predicted"/>
<protein>
    <submittedName>
        <fullName evidence="1">DsbC family protein</fullName>
    </submittedName>
</protein>
<dbReference type="EMBL" id="JARJLM010000125">
    <property type="protein sequence ID" value="MDF3832696.1"/>
    <property type="molecule type" value="Genomic_DNA"/>
</dbReference>
<comment type="caution">
    <text evidence="1">The sequence shown here is derived from an EMBL/GenBank/DDBJ whole genome shotgun (WGS) entry which is preliminary data.</text>
</comment>
<dbReference type="PROSITE" id="PS51257">
    <property type="entry name" value="PROKAR_LIPOPROTEIN"/>
    <property type="match status" value="1"/>
</dbReference>
<dbReference type="InterPro" id="IPR036249">
    <property type="entry name" value="Thioredoxin-like_sf"/>
</dbReference>
<keyword evidence="2" id="KW-1185">Reference proteome</keyword>